<comment type="caution">
    <text evidence="3">The sequence shown here is derived from an EMBL/GenBank/DDBJ whole genome shotgun (WGS) entry which is preliminary data.</text>
</comment>
<dbReference type="GO" id="GO:0019684">
    <property type="term" value="P:photosynthesis, light reaction"/>
    <property type="evidence" value="ECO:0007669"/>
    <property type="project" value="InterPro"/>
</dbReference>
<dbReference type="EMBL" id="VNHW01000005">
    <property type="protein sequence ID" value="TYP88086.1"/>
    <property type="molecule type" value="Genomic_DNA"/>
</dbReference>
<dbReference type="SUPFAM" id="SSF50346">
    <property type="entry name" value="PRC-barrel domain"/>
    <property type="match status" value="1"/>
</dbReference>
<reference evidence="3 4" key="1">
    <citation type="submission" date="2019-07" db="EMBL/GenBank/DDBJ databases">
        <title>Genomic Encyclopedia of Archaeal and Bacterial Type Strains, Phase II (KMG-II): from individual species to whole genera.</title>
        <authorList>
            <person name="Goeker M."/>
        </authorList>
    </citation>
    <scope>NUCLEOTIDE SEQUENCE [LARGE SCALE GENOMIC DNA]</scope>
    <source>
        <strain evidence="3 4">DSM 46842</strain>
    </source>
</reference>
<evidence type="ECO:0000313" key="4">
    <source>
        <dbReference type="Proteomes" id="UP000322499"/>
    </source>
</evidence>
<proteinExistence type="predicted"/>
<dbReference type="InterPro" id="IPR011033">
    <property type="entry name" value="PRC_barrel-like_sf"/>
</dbReference>
<dbReference type="RefSeq" id="WP_208092542.1">
    <property type="nucleotide sequence ID" value="NZ_VNHW01000005.1"/>
</dbReference>
<gene>
    <name evidence="3" type="ORF">BD833_105262</name>
</gene>
<dbReference type="InterPro" id="IPR014747">
    <property type="entry name" value="Bac_photo_RC_H_C"/>
</dbReference>
<dbReference type="InterPro" id="IPR027275">
    <property type="entry name" value="PRC-brl_dom"/>
</dbReference>
<feature type="region of interest" description="Disordered" evidence="1">
    <location>
        <begin position="104"/>
        <end position="183"/>
    </location>
</feature>
<name>A0A5S5CYZ9_9ACTN</name>
<organism evidence="3 4">
    <name type="scientific">Blastococcus xanthinilyticus</name>
    <dbReference type="NCBI Taxonomy" id="1564164"/>
    <lineage>
        <taxon>Bacteria</taxon>
        <taxon>Bacillati</taxon>
        <taxon>Actinomycetota</taxon>
        <taxon>Actinomycetes</taxon>
        <taxon>Geodermatophilales</taxon>
        <taxon>Geodermatophilaceae</taxon>
        <taxon>Blastococcus</taxon>
    </lineage>
</organism>
<feature type="compositionally biased region" description="Basic and acidic residues" evidence="1">
    <location>
        <begin position="105"/>
        <end position="117"/>
    </location>
</feature>
<dbReference type="Pfam" id="PF05239">
    <property type="entry name" value="PRC"/>
    <property type="match status" value="1"/>
</dbReference>
<feature type="domain" description="PRC-barrel" evidence="2">
    <location>
        <begin position="6"/>
        <end position="75"/>
    </location>
</feature>
<dbReference type="Gene3D" id="3.90.50.10">
    <property type="entry name" value="Photosynthetic Reaction Center, subunit H, domain 2"/>
    <property type="match status" value="1"/>
</dbReference>
<dbReference type="AlphaFoldDB" id="A0A5S5CYZ9"/>
<evidence type="ECO:0000256" key="1">
    <source>
        <dbReference type="SAM" id="MobiDB-lite"/>
    </source>
</evidence>
<dbReference type="GO" id="GO:0030077">
    <property type="term" value="C:plasma membrane light-harvesting complex"/>
    <property type="evidence" value="ECO:0007669"/>
    <property type="project" value="InterPro"/>
</dbReference>
<accession>A0A5S5CYZ9</accession>
<evidence type="ECO:0000259" key="2">
    <source>
        <dbReference type="Pfam" id="PF05239"/>
    </source>
</evidence>
<evidence type="ECO:0000313" key="3">
    <source>
        <dbReference type="EMBL" id="TYP88086.1"/>
    </source>
</evidence>
<keyword evidence="4" id="KW-1185">Reference proteome</keyword>
<dbReference type="Proteomes" id="UP000322499">
    <property type="component" value="Unassembled WGS sequence"/>
</dbReference>
<sequence>MIDSASIAELGHRDVYDATGSRIGETSEVYLDDETGLPEWVTVKTGLFGTKESFVPLRDAQLTTEGLRVPVGKDVVKDAPKIDPDGRLSPSEERELYRYYGLERGPARDAAAPDRAPRTVTEPAHPVDAVQVGAVEDVRPAGAAGDAVRDENQVSGPLDPPEAQRNVAAPATEKPILRRYGER</sequence>
<protein>
    <submittedName>
        <fullName evidence="3">PRC-barrel domain protein</fullName>
    </submittedName>
</protein>